<sequence length="108" mass="12417">MSDRTPTREDVRSTYIAYQPIDLEGLLEGMARGDAGALFDRWYAEEIRKAKAEALREAAERLDESTQADVNNYIGRPQPTFSHTERYADVQWLRKRAEGLENGDNDEH</sequence>
<organism evidence="1 2">
    <name type="scientific">Nesterenkonia lacusekhoensis</name>
    <dbReference type="NCBI Taxonomy" id="150832"/>
    <lineage>
        <taxon>Bacteria</taxon>
        <taxon>Bacillati</taxon>
        <taxon>Actinomycetota</taxon>
        <taxon>Actinomycetes</taxon>
        <taxon>Micrococcales</taxon>
        <taxon>Micrococcaceae</taxon>
        <taxon>Nesterenkonia</taxon>
    </lineage>
</organism>
<evidence type="ECO:0000313" key="1">
    <source>
        <dbReference type="EMBL" id="MBP2319583.1"/>
    </source>
</evidence>
<evidence type="ECO:0000313" key="2">
    <source>
        <dbReference type="Proteomes" id="UP001519331"/>
    </source>
</evidence>
<dbReference type="EMBL" id="JAGINX010000002">
    <property type="protein sequence ID" value="MBP2319583.1"/>
    <property type="molecule type" value="Genomic_DNA"/>
</dbReference>
<reference evidence="1 2" key="1">
    <citation type="submission" date="2021-03" db="EMBL/GenBank/DDBJ databases">
        <title>Sequencing the genomes of 1000 actinobacteria strains.</title>
        <authorList>
            <person name="Klenk H.-P."/>
        </authorList>
    </citation>
    <scope>NUCLEOTIDE SEQUENCE [LARGE SCALE GENOMIC DNA]</scope>
    <source>
        <strain evidence="1 2">DSM 12544</strain>
    </source>
</reference>
<proteinExistence type="predicted"/>
<gene>
    <name evidence="1" type="ORF">JOF45_002666</name>
</gene>
<name>A0ABS4T6S2_9MICC</name>
<dbReference type="Proteomes" id="UP001519331">
    <property type="component" value="Unassembled WGS sequence"/>
</dbReference>
<keyword evidence="2" id="KW-1185">Reference proteome</keyword>
<comment type="caution">
    <text evidence="1">The sequence shown here is derived from an EMBL/GenBank/DDBJ whole genome shotgun (WGS) entry which is preliminary data.</text>
</comment>
<accession>A0ABS4T6S2</accession>
<dbReference type="RefSeq" id="WP_210051540.1">
    <property type="nucleotide sequence ID" value="NZ_JAGINX010000002.1"/>
</dbReference>
<protein>
    <submittedName>
        <fullName evidence="1">Uncharacterized protein</fullName>
    </submittedName>
</protein>